<dbReference type="AlphaFoldDB" id="A0A518FJK6"/>
<dbReference type="RefSeq" id="WP_145454422.1">
    <property type="nucleotide sequence ID" value="NZ_CP036317.1"/>
</dbReference>
<protein>
    <submittedName>
        <fullName evidence="1">Uncharacterized protein</fullName>
    </submittedName>
</protein>
<evidence type="ECO:0000313" key="2">
    <source>
        <dbReference type="Proteomes" id="UP000320839"/>
    </source>
</evidence>
<dbReference type="Proteomes" id="UP000320839">
    <property type="component" value="Chromosome"/>
</dbReference>
<sequence>MSEIMCYGEDGLTLAVVTQHLGKLLDAIRSQHSELDEDEDLSLEDCLVFYRPSFGRRGGPEGASFGEFDAIIATKKYLYLIESKWIRSRIKGRTIKLKENQIRRHQIFEWHRKNWKEIQDWKQFRNKYHAEFDAKHGPKRLAPETSKLGKNLEQVLNLLFTRKVPIQHVILAFYHDKNHEPTKVHGKPVKFRLVTYLLEDDQIEQVFKLKLDEQ</sequence>
<name>A0A518FJK6_9PLAN</name>
<proteinExistence type="predicted"/>
<reference evidence="1 2" key="1">
    <citation type="submission" date="2019-02" db="EMBL/GenBank/DDBJ databases">
        <title>Deep-cultivation of Planctomycetes and their phenomic and genomic characterization uncovers novel biology.</title>
        <authorList>
            <person name="Wiegand S."/>
            <person name="Jogler M."/>
            <person name="Boedeker C."/>
            <person name="Pinto D."/>
            <person name="Vollmers J."/>
            <person name="Rivas-Marin E."/>
            <person name="Kohn T."/>
            <person name="Peeters S.H."/>
            <person name="Heuer A."/>
            <person name="Rast P."/>
            <person name="Oberbeckmann S."/>
            <person name="Bunk B."/>
            <person name="Jeske O."/>
            <person name="Meyerdierks A."/>
            <person name="Storesund J.E."/>
            <person name="Kallscheuer N."/>
            <person name="Luecker S."/>
            <person name="Lage O.M."/>
            <person name="Pohl T."/>
            <person name="Merkel B.J."/>
            <person name="Hornburger P."/>
            <person name="Mueller R.-W."/>
            <person name="Bruemmer F."/>
            <person name="Labrenz M."/>
            <person name="Spormann A.M."/>
            <person name="Op den Camp H."/>
            <person name="Overmann J."/>
            <person name="Amann R."/>
            <person name="Jetten M.S.M."/>
            <person name="Mascher T."/>
            <person name="Medema M.H."/>
            <person name="Devos D.P."/>
            <person name="Kaster A.-K."/>
            <person name="Ovreas L."/>
            <person name="Rohde M."/>
            <person name="Galperin M.Y."/>
            <person name="Jogler C."/>
        </authorList>
    </citation>
    <scope>NUCLEOTIDE SEQUENCE [LARGE SCALE GENOMIC DNA]</scope>
    <source>
        <strain evidence="1 2">Pan153</strain>
    </source>
</reference>
<evidence type="ECO:0000313" key="1">
    <source>
        <dbReference type="EMBL" id="QDV16538.1"/>
    </source>
</evidence>
<gene>
    <name evidence="1" type="ORF">Pan153_11680</name>
</gene>
<dbReference type="OrthoDB" id="2988518at2"/>
<accession>A0A518FJK6</accession>
<organism evidence="1 2">
    <name type="scientific">Gimesia panareensis</name>
    <dbReference type="NCBI Taxonomy" id="2527978"/>
    <lineage>
        <taxon>Bacteria</taxon>
        <taxon>Pseudomonadati</taxon>
        <taxon>Planctomycetota</taxon>
        <taxon>Planctomycetia</taxon>
        <taxon>Planctomycetales</taxon>
        <taxon>Planctomycetaceae</taxon>
        <taxon>Gimesia</taxon>
    </lineage>
</organism>
<dbReference type="EMBL" id="CP036317">
    <property type="protein sequence ID" value="QDV16538.1"/>
    <property type="molecule type" value="Genomic_DNA"/>
</dbReference>